<keyword evidence="2" id="KW-0808">Transferase</keyword>
<dbReference type="InterPro" id="IPR011009">
    <property type="entry name" value="Kinase-like_dom_sf"/>
</dbReference>
<evidence type="ECO:0000256" key="3">
    <source>
        <dbReference type="ARBA" id="ARBA00022741"/>
    </source>
</evidence>
<dbReference type="SUPFAM" id="SSF56112">
    <property type="entry name" value="Protein kinase-like (PK-like)"/>
    <property type="match status" value="1"/>
</dbReference>
<keyword evidence="1" id="KW-0723">Serine/threonine-protein kinase</keyword>
<protein>
    <recommendedName>
        <fullName evidence="6">Protein kinase domain-containing protein</fullName>
    </recommendedName>
</protein>
<dbReference type="PROSITE" id="PS50011">
    <property type="entry name" value="PROTEIN_KINASE_DOM"/>
    <property type="match status" value="1"/>
</dbReference>
<comment type="caution">
    <text evidence="7">The sequence shown here is derived from an EMBL/GenBank/DDBJ whole genome shotgun (WGS) entry which is preliminary data.</text>
</comment>
<dbReference type="InterPro" id="IPR000719">
    <property type="entry name" value="Prot_kinase_dom"/>
</dbReference>
<dbReference type="PANTHER" id="PTHR24346">
    <property type="entry name" value="MAP/MICROTUBULE AFFINITY-REGULATING KINASE"/>
    <property type="match status" value="1"/>
</dbReference>
<name>A0ABQ9XV37_9EUKA</name>
<dbReference type="PANTHER" id="PTHR24346:SF82">
    <property type="entry name" value="KP78A-RELATED"/>
    <property type="match status" value="1"/>
</dbReference>
<keyword evidence="8" id="KW-1185">Reference proteome</keyword>
<evidence type="ECO:0000259" key="6">
    <source>
        <dbReference type="PROSITE" id="PS50011"/>
    </source>
</evidence>
<gene>
    <name evidence="7" type="ORF">BLNAU_9745</name>
</gene>
<feature type="domain" description="Protein kinase" evidence="6">
    <location>
        <begin position="1"/>
        <end position="123"/>
    </location>
</feature>
<dbReference type="Gene3D" id="1.10.510.10">
    <property type="entry name" value="Transferase(Phosphotransferase) domain 1"/>
    <property type="match status" value="1"/>
</dbReference>
<evidence type="ECO:0000313" key="7">
    <source>
        <dbReference type="EMBL" id="KAK2955352.1"/>
    </source>
</evidence>
<dbReference type="EMBL" id="JARBJD010000068">
    <property type="protein sequence ID" value="KAK2955352.1"/>
    <property type="molecule type" value="Genomic_DNA"/>
</dbReference>
<keyword evidence="5" id="KW-0067">ATP-binding</keyword>
<organism evidence="7 8">
    <name type="scientific">Blattamonas nauphoetae</name>
    <dbReference type="NCBI Taxonomy" id="2049346"/>
    <lineage>
        <taxon>Eukaryota</taxon>
        <taxon>Metamonada</taxon>
        <taxon>Preaxostyla</taxon>
        <taxon>Oxymonadida</taxon>
        <taxon>Blattamonas</taxon>
    </lineage>
</organism>
<evidence type="ECO:0000256" key="1">
    <source>
        <dbReference type="ARBA" id="ARBA00022527"/>
    </source>
</evidence>
<evidence type="ECO:0000313" key="8">
    <source>
        <dbReference type="Proteomes" id="UP001281761"/>
    </source>
</evidence>
<sequence>MVEISSALCFLHNHQTERTSHGDVKMENILLFEHNHAKLCDLGAAESEDVSTTRGVMSLLYVSPERLADETGRATPASDVWSLGIVLHWLLFGEPPFKSQNTMKLLREIESFKATDIRNSGML</sequence>
<evidence type="ECO:0000256" key="4">
    <source>
        <dbReference type="ARBA" id="ARBA00022777"/>
    </source>
</evidence>
<proteinExistence type="predicted"/>
<dbReference type="Proteomes" id="UP001281761">
    <property type="component" value="Unassembled WGS sequence"/>
</dbReference>
<evidence type="ECO:0000256" key="5">
    <source>
        <dbReference type="ARBA" id="ARBA00022840"/>
    </source>
</evidence>
<reference evidence="7 8" key="1">
    <citation type="journal article" date="2022" name="bioRxiv">
        <title>Genomics of Preaxostyla Flagellates Illuminates Evolutionary Transitions and the Path Towards Mitochondrial Loss.</title>
        <authorList>
            <person name="Novak L.V.F."/>
            <person name="Treitli S.C."/>
            <person name="Pyrih J."/>
            <person name="Halakuc P."/>
            <person name="Pipaliya S.V."/>
            <person name="Vacek V."/>
            <person name="Brzon O."/>
            <person name="Soukal P."/>
            <person name="Eme L."/>
            <person name="Dacks J.B."/>
            <person name="Karnkowska A."/>
            <person name="Elias M."/>
            <person name="Hampl V."/>
        </authorList>
    </citation>
    <scope>NUCLEOTIDE SEQUENCE [LARGE SCALE GENOMIC DNA]</scope>
    <source>
        <strain evidence="7">NAU3</strain>
        <tissue evidence="7">Gut</tissue>
    </source>
</reference>
<dbReference type="Pfam" id="PF00069">
    <property type="entry name" value="Pkinase"/>
    <property type="match status" value="1"/>
</dbReference>
<accession>A0ABQ9XV37</accession>
<keyword evidence="3" id="KW-0547">Nucleotide-binding</keyword>
<evidence type="ECO:0000256" key="2">
    <source>
        <dbReference type="ARBA" id="ARBA00022679"/>
    </source>
</evidence>
<keyword evidence="4" id="KW-0418">Kinase</keyword>